<keyword evidence="5" id="KW-1185">Reference proteome</keyword>
<dbReference type="Gene3D" id="3.30.300.130">
    <property type="entry name" value="Fe-S cluster assembly (FSCA)"/>
    <property type="match status" value="1"/>
</dbReference>
<comment type="caution">
    <text evidence="4">The sequence shown here is derived from an EMBL/GenBank/DDBJ whole genome shotgun (WGS) entry which is preliminary data.</text>
</comment>
<feature type="domain" description="PaaD zinc beta ribbon" evidence="3">
    <location>
        <begin position="164"/>
        <end position="205"/>
    </location>
</feature>
<sequence>MGVEGLAARAWAVAGEVRDPEMPMLTLADLGVLRGVQVEGDVVITSITPTYSGCPAMATMRDDLIDRLTHAGFARVEVRVVLDPAWSSDWISDRGRAALSEAGLSPPALSRSRRAGRDGAGPRGGGPVARGGGPAARGGDAGVWGGGPGTWGGGPVALSLGPIRRALRCPRCGSAHTQLLSEFGATACKALYRCTECLEPFEHVKEI</sequence>
<evidence type="ECO:0000313" key="4">
    <source>
        <dbReference type="EMBL" id="TQS42916.1"/>
    </source>
</evidence>
<dbReference type="Pfam" id="PF23451">
    <property type="entry name" value="Zn_ribbon_PaaD"/>
    <property type="match status" value="1"/>
</dbReference>
<dbReference type="InterPro" id="IPR034904">
    <property type="entry name" value="FSCA_dom_sf"/>
</dbReference>
<name>A0A545ANQ3_9ACTN</name>
<dbReference type="EMBL" id="VIRS01000015">
    <property type="protein sequence ID" value="TQS42916.1"/>
    <property type="molecule type" value="Genomic_DNA"/>
</dbReference>
<dbReference type="InterPro" id="IPR052339">
    <property type="entry name" value="Fe-S_Maturation_MIP18"/>
</dbReference>
<dbReference type="RefSeq" id="WP_142706403.1">
    <property type="nucleotide sequence ID" value="NZ_VIRS01000015.1"/>
</dbReference>
<dbReference type="SUPFAM" id="SSF117916">
    <property type="entry name" value="Fe-S cluster assembly (FSCA) domain-like"/>
    <property type="match status" value="1"/>
</dbReference>
<dbReference type="PANTHER" id="PTHR42831">
    <property type="entry name" value="FE-S PROTEIN MATURATION AUXILIARY FACTOR YITW"/>
    <property type="match status" value="1"/>
</dbReference>
<dbReference type="NCBIfam" id="TIGR02159">
    <property type="entry name" value="PA_CoA_Oxy4"/>
    <property type="match status" value="1"/>
</dbReference>
<protein>
    <submittedName>
        <fullName evidence="4">Phenylacetate-CoA oxygenase subunit PaaJ</fullName>
    </submittedName>
</protein>
<proteinExistence type="predicted"/>
<reference evidence="4 5" key="1">
    <citation type="submission" date="2019-07" db="EMBL/GenBank/DDBJ databases">
        <title>Cryptosporangium phraense sp. nov., isolated from plant litter.</title>
        <authorList>
            <person name="Suriyachadkun C."/>
        </authorList>
    </citation>
    <scope>NUCLEOTIDE SEQUENCE [LARGE SCALE GENOMIC DNA]</scope>
    <source>
        <strain evidence="4 5">A-T 5661</strain>
    </source>
</reference>
<evidence type="ECO:0000256" key="1">
    <source>
        <dbReference type="SAM" id="MobiDB-lite"/>
    </source>
</evidence>
<dbReference type="Proteomes" id="UP000317982">
    <property type="component" value="Unassembled WGS sequence"/>
</dbReference>
<evidence type="ECO:0000313" key="5">
    <source>
        <dbReference type="Proteomes" id="UP000317982"/>
    </source>
</evidence>
<feature type="region of interest" description="Disordered" evidence="1">
    <location>
        <begin position="102"/>
        <end position="148"/>
    </location>
</feature>
<accession>A0A545ANQ3</accession>
<dbReference type="InParanoid" id="A0A545ANQ3"/>
<gene>
    <name evidence="4" type="primary">paaJ</name>
    <name evidence="4" type="ORF">FL583_20940</name>
</gene>
<dbReference type="AlphaFoldDB" id="A0A545ANQ3"/>
<evidence type="ECO:0000259" key="3">
    <source>
        <dbReference type="Pfam" id="PF23451"/>
    </source>
</evidence>
<dbReference type="InterPro" id="IPR002744">
    <property type="entry name" value="MIP18-like"/>
</dbReference>
<feature type="compositionally biased region" description="Gly residues" evidence="1">
    <location>
        <begin position="118"/>
        <end position="148"/>
    </location>
</feature>
<dbReference type="PANTHER" id="PTHR42831:SF3">
    <property type="entry name" value="1,2-PHENYLACETYL-COA EPOXIDASE, SUBUNIT D-RELATED"/>
    <property type="match status" value="1"/>
</dbReference>
<dbReference type="InterPro" id="IPR056572">
    <property type="entry name" value="Zn_ribbon_PaaD"/>
</dbReference>
<dbReference type="OrthoDB" id="3684942at2"/>
<dbReference type="InterPro" id="IPR011883">
    <property type="entry name" value="PaaD-like"/>
</dbReference>
<feature type="domain" description="MIP18 family-like" evidence="2">
    <location>
        <begin position="16"/>
        <end position="78"/>
    </location>
</feature>
<evidence type="ECO:0000259" key="2">
    <source>
        <dbReference type="Pfam" id="PF01883"/>
    </source>
</evidence>
<organism evidence="4 5">
    <name type="scientific">Cryptosporangium phraense</name>
    <dbReference type="NCBI Taxonomy" id="2593070"/>
    <lineage>
        <taxon>Bacteria</taxon>
        <taxon>Bacillati</taxon>
        <taxon>Actinomycetota</taxon>
        <taxon>Actinomycetes</taxon>
        <taxon>Cryptosporangiales</taxon>
        <taxon>Cryptosporangiaceae</taxon>
        <taxon>Cryptosporangium</taxon>
    </lineage>
</organism>
<dbReference type="Pfam" id="PF01883">
    <property type="entry name" value="FeS_assembly_P"/>
    <property type="match status" value="1"/>
</dbReference>